<dbReference type="EMBL" id="NWUJ01000002">
    <property type="protein sequence ID" value="PFH37267.1"/>
    <property type="molecule type" value="Genomic_DNA"/>
</dbReference>
<feature type="region of interest" description="Disordered" evidence="1">
    <location>
        <begin position="657"/>
        <end position="690"/>
    </location>
</feature>
<dbReference type="Pfam" id="PF00551">
    <property type="entry name" value="Formyl_trans_N"/>
    <property type="match status" value="1"/>
</dbReference>
<feature type="compositionally biased region" description="Basic and acidic residues" evidence="1">
    <location>
        <begin position="754"/>
        <end position="767"/>
    </location>
</feature>
<dbReference type="VEuPathDB" id="ToxoDB:BESB_037250"/>
<evidence type="ECO:0000313" key="3">
    <source>
        <dbReference type="EMBL" id="PFH37267.1"/>
    </source>
</evidence>
<accession>A0A2A9MN60</accession>
<sequence length="879" mass="93216">MASPLRRRNKREGDLPHSSFLSLPLRRYTGNRTFALLCRLLTRPFSPRRASLGSLLPCLLAILAASSPCLSSLLSPLPPAFLAPRQPSFVSSVGPLLSSRPDFALLSSPGAVAGRILPSHASWSPAAPRRSRLSFGGSSLSSSSRPCAAARANSTARACRPLPSSFLALARSGEPAAACLLLSPRTRVSALTCQTGCICLKGPDHHLPARACSPSRRLEGLCAPSLLPDARSRQPPPSTARRTSPPSASSQPSSVSLAPHSPFRHTDRSPRVPPSLRFSPWTATSLTVASSSLDCLQVSSEGSPSGSAPSLSSPPPEALRGERRSPVRVLFIGSPAVALSALKVLLASSRDASSALSSGLSSFASVDITSSRPAPAGESEALELPADAVFGAESPQPALRPLRTPKEDKRGETRILGLPGGFVVSAVLCRAPSRRGRGRRTLVPCPVQSFTEALSPPVPLFSPADLSSPTLLSSLQALSLDLAVCAAFGQKLPESILRLPRHGSVLLHPSLLPRYRGAAPVRRALLNGERHVGVSLLRPSPRFDEGPLLHQLPLRLAGHEHAEEIEEKLFQRGAQALLSSALWTGSRAGGGTGVPQDASKASSARKIRPEDRRISFSGMSASEIHNVIRAVASHGSGVWTNLEIFYFLSELAASPDEGGGAGGAGAATESQAGRGGFEREDVAPGEDGRENIKRATIKVKLLRTRLGFVPAKESDAERRTTQEELGLFLPSRENSLESAGLQASHALSRPASRSAEKGATHSTAEKRKPWSAAASTCAYRLSREICLDVSGALRFVCGDGSVLLVDKLQRESRAAMSGREFWNGLMGFGQERRQTKRGGAGAPLERMCIAEERNEIEGTSQTSCFPQKRPRAVCLRWTL</sequence>
<dbReference type="GO" id="GO:0004479">
    <property type="term" value="F:methionyl-tRNA formyltransferase activity"/>
    <property type="evidence" value="ECO:0007669"/>
    <property type="project" value="TreeGrafter"/>
</dbReference>
<gene>
    <name evidence="3" type="ORF">BESB_037250</name>
</gene>
<dbReference type="InterPro" id="IPR036477">
    <property type="entry name" value="Formyl_transf_N_sf"/>
</dbReference>
<dbReference type="SUPFAM" id="SSF53328">
    <property type="entry name" value="Formyltransferase"/>
    <property type="match status" value="1"/>
</dbReference>
<dbReference type="GeneID" id="40308706"/>
<dbReference type="KEGG" id="bbes:BESB_037250"/>
<dbReference type="InterPro" id="IPR002376">
    <property type="entry name" value="Formyl_transf_N"/>
</dbReference>
<proteinExistence type="predicted"/>
<keyword evidence="4" id="KW-1185">Reference proteome</keyword>
<dbReference type="Proteomes" id="UP000224006">
    <property type="component" value="Chromosome II"/>
</dbReference>
<comment type="caution">
    <text evidence="3">The sequence shown here is derived from an EMBL/GenBank/DDBJ whole genome shotgun (WGS) entry which is preliminary data.</text>
</comment>
<feature type="region of interest" description="Disordered" evidence="1">
    <location>
        <begin position="297"/>
        <end position="322"/>
    </location>
</feature>
<organism evidence="3 4">
    <name type="scientific">Besnoitia besnoiti</name>
    <name type="common">Apicomplexan protozoan</name>
    <dbReference type="NCBI Taxonomy" id="94643"/>
    <lineage>
        <taxon>Eukaryota</taxon>
        <taxon>Sar</taxon>
        <taxon>Alveolata</taxon>
        <taxon>Apicomplexa</taxon>
        <taxon>Conoidasida</taxon>
        <taxon>Coccidia</taxon>
        <taxon>Eucoccidiorida</taxon>
        <taxon>Eimeriorina</taxon>
        <taxon>Sarcocystidae</taxon>
        <taxon>Besnoitia</taxon>
    </lineage>
</organism>
<reference evidence="3 4" key="1">
    <citation type="submission" date="2017-09" db="EMBL/GenBank/DDBJ databases">
        <title>Genome sequencing of Besnoitia besnoiti strain Bb-Ger1.</title>
        <authorList>
            <person name="Schares G."/>
            <person name="Venepally P."/>
            <person name="Lorenzi H.A."/>
        </authorList>
    </citation>
    <scope>NUCLEOTIDE SEQUENCE [LARGE SCALE GENOMIC DNA]</scope>
    <source>
        <strain evidence="3 4">Bb-Ger1</strain>
    </source>
</reference>
<dbReference type="PANTHER" id="PTHR11138:SF5">
    <property type="entry name" value="METHIONYL-TRNA FORMYLTRANSFERASE, MITOCHONDRIAL"/>
    <property type="match status" value="1"/>
</dbReference>
<feature type="domain" description="Formyl transferase N-terminal" evidence="2">
    <location>
        <begin position="424"/>
        <end position="578"/>
    </location>
</feature>
<dbReference type="Gene3D" id="3.10.25.10">
    <property type="entry name" value="Formyl transferase, C-terminal domain"/>
    <property type="match status" value="1"/>
</dbReference>
<dbReference type="AlphaFoldDB" id="A0A2A9MN60"/>
<dbReference type="OrthoDB" id="10268103at2759"/>
<feature type="compositionally biased region" description="Basic and acidic residues" evidence="1">
    <location>
        <begin position="676"/>
        <end position="690"/>
    </location>
</feature>
<feature type="region of interest" description="Disordered" evidence="1">
    <location>
        <begin position="739"/>
        <end position="767"/>
    </location>
</feature>
<dbReference type="InterPro" id="IPR037022">
    <property type="entry name" value="Formyl_trans_C_sf"/>
</dbReference>
<dbReference type="GO" id="GO:0005739">
    <property type="term" value="C:mitochondrion"/>
    <property type="evidence" value="ECO:0007669"/>
    <property type="project" value="TreeGrafter"/>
</dbReference>
<evidence type="ECO:0000256" key="1">
    <source>
        <dbReference type="SAM" id="MobiDB-lite"/>
    </source>
</evidence>
<feature type="compositionally biased region" description="Low complexity" evidence="1">
    <location>
        <begin position="297"/>
        <end position="311"/>
    </location>
</feature>
<keyword evidence="3" id="KW-0808">Transferase</keyword>
<protein>
    <submittedName>
        <fullName evidence="3">Formyl transferase domain-containing protein</fullName>
    </submittedName>
</protein>
<dbReference type="PANTHER" id="PTHR11138">
    <property type="entry name" value="METHIONYL-TRNA FORMYLTRANSFERASE"/>
    <property type="match status" value="1"/>
</dbReference>
<evidence type="ECO:0000259" key="2">
    <source>
        <dbReference type="Pfam" id="PF00551"/>
    </source>
</evidence>
<evidence type="ECO:0000313" key="4">
    <source>
        <dbReference type="Proteomes" id="UP000224006"/>
    </source>
</evidence>
<feature type="region of interest" description="Disordered" evidence="1">
    <location>
        <begin position="588"/>
        <end position="609"/>
    </location>
</feature>
<dbReference type="RefSeq" id="XP_029221276.1">
    <property type="nucleotide sequence ID" value="XM_029362311.1"/>
</dbReference>
<dbReference type="Gene3D" id="3.40.50.170">
    <property type="entry name" value="Formyl transferase, N-terminal domain"/>
    <property type="match status" value="1"/>
</dbReference>
<feature type="region of interest" description="Disordered" evidence="1">
    <location>
        <begin position="226"/>
        <end position="276"/>
    </location>
</feature>
<name>A0A2A9MN60_BESBE</name>
<feature type="compositionally biased region" description="Low complexity" evidence="1">
    <location>
        <begin position="239"/>
        <end position="254"/>
    </location>
</feature>
<dbReference type="STRING" id="94643.A0A2A9MN60"/>